<evidence type="ECO:0000259" key="5">
    <source>
        <dbReference type="Pfam" id="PF12002"/>
    </source>
</evidence>
<name>A0A232F1A3_9HYME</name>
<dbReference type="GO" id="GO:0006261">
    <property type="term" value="P:DNA-templated DNA replication"/>
    <property type="evidence" value="ECO:0007669"/>
    <property type="project" value="TreeGrafter"/>
</dbReference>
<protein>
    <recommendedName>
        <fullName evidence="9">AAA+ ATPase domain-containing protein</fullName>
    </recommendedName>
</protein>
<keyword evidence="2" id="KW-0067">ATP-binding</keyword>
<keyword evidence="1" id="KW-0547">Nucleotide-binding</keyword>
<evidence type="ECO:0000256" key="2">
    <source>
        <dbReference type="ARBA" id="ARBA00022840"/>
    </source>
</evidence>
<dbReference type="InterPro" id="IPR003959">
    <property type="entry name" value="ATPase_AAA_core"/>
</dbReference>
<evidence type="ECO:0000259" key="6">
    <source>
        <dbReference type="Pfam" id="PF16193"/>
    </source>
</evidence>
<feature type="domain" description="ATPase AAA-type core" evidence="4">
    <location>
        <begin position="128"/>
        <end position="202"/>
    </location>
</feature>
<dbReference type="GO" id="GO:0016887">
    <property type="term" value="F:ATP hydrolysis activity"/>
    <property type="evidence" value="ECO:0007669"/>
    <property type="project" value="InterPro"/>
</dbReference>
<proteinExistence type="predicted"/>
<dbReference type="PANTHER" id="PTHR13779:SF7">
    <property type="entry name" value="ATPASE WRNIP1"/>
    <property type="match status" value="1"/>
</dbReference>
<evidence type="ECO:0008006" key="9">
    <source>
        <dbReference type="Google" id="ProtNLM"/>
    </source>
</evidence>
<dbReference type="GO" id="GO:0003677">
    <property type="term" value="F:DNA binding"/>
    <property type="evidence" value="ECO:0007669"/>
    <property type="project" value="InterPro"/>
</dbReference>
<dbReference type="Pfam" id="PF12002">
    <property type="entry name" value="MgsA_C"/>
    <property type="match status" value="1"/>
</dbReference>
<dbReference type="PANTHER" id="PTHR13779">
    <property type="entry name" value="WERNER HELICASE-INTERACTING PROTEIN 1 FAMILY MEMBER"/>
    <property type="match status" value="1"/>
</dbReference>
<organism evidence="7 8">
    <name type="scientific">Trichomalopsis sarcophagae</name>
    <dbReference type="NCBI Taxonomy" id="543379"/>
    <lineage>
        <taxon>Eukaryota</taxon>
        <taxon>Metazoa</taxon>
        <taxon>Ecdysozoa</taxon>
        <taxon>Arthropoda</taxon>
        <taxon>Hexapoda</taxon>
        <taxon>Insecta</taxon>
        <taxon>Pterygota</taxon>
        <taxon>Neoptera</taxon>
        <taxon>Endopterygota</taxon>
        <taxon>Hymenoptera</taxon>
        <taxon>Apocrita</taxon>
        <taxon>Proctotrupomorpha</taxon>
        <taxon>Chalcidoidea</taxon>
        <taxon>Pteromalidae</taxon>
        <taxon>Pteromalinae</taxon>
        <taxon>Trichomalopsis</taxon>
    </lineage>
</organism>
<dbReference type="Proteomes" id="UP000215335">
    <property type="component" value="Unassembled WGS sequence"/>
</dbReference>
<dbReference type="STRING" id="543379.A0A232F1A3"/>
<feature type="region of interest" description="Disordered" evidence="3">
    <location>
        <begin position="1"/>
        <end position="76"/>
    </location>
</feature>
<dbReference type="SUPFAM" id="SSF48019">
    <property type="entry name" value="post-AAA+ oligomerization domain-like"/>
    <property type="match status" value="1"/>
</dbReference>
<evidence type="ECO:0000313" key="8">
    <source>
        <dbReference type="Proteomes" id="UP000215335"/>
    </source>
</evidence>
<dbReference type="Gene3D" id="1.10.8.60">
    <property type="match status" value="1"/>
</dbReference>
<feature type="domain" description="AAA C-terminal" evidence="6">
    <location>
        <begin position="240"/>
        <end position="320"/>
    </location>
</feature>
<dbReference type="CDD" id="cd18139">
    <property type="entry name" value="HLD_clamp_RarA"/>
    <property type="match status" value="1"/>
</dbReference>
<dbReference type="GO" id="GO:0005634">
    <property type="term" value="C:nucleus"/>
    <property type="evidence" value="ECO:0007669"/>
    <property type="project" value="TreeGrafter"/>
</dbReference>
<dbReference type="InterPro" id="IPR051314">
    <property type="entry name" value="AAA_ATPase_RarA/MGS1/WRNIP1"/>
</dbReference>
<dbReference type="Pfam" id="PF00004">
    <property type="entry name" value="AAA"/>
    <property type="match status" value="1"/>
</dbReference>
<feature type="compositionally biased region" description="Polar residues" evidence="3">
    <location>
        <begin position="41"/>
        <end position="50"/>
    </location>
</feature>
<dbReference type="InterPro" id="IPR021886">
    <property type="entry name" value="MgsA_C"/>
</dbReference>
<evidence type="ECO:0000313" key="7">
    <source>
        <dbReference type="EMBL" id="OXU24237.1"/>
    </source>
</evidence>
<evidence type="ECO:0000259" key="4">
    <source>
        <dbReference type="Pfam" id="PF00004"/>
    </source>
</evidence>
<gene>
    <name evidence="7" type="ORF">TSAR_002191</name>
</gene>
<dbReference type="EMBL" id="NNAY01001362">
    <property type="protein sequence ID" value="OXU24237.1"/>
    <property type="molecule type" value="Genomic_DNA"/>
</dbReference>
<dbReference type="GO" id="GO:0008047">
    <property type="term" value="F:enzyme activator activity"/>
    <property type="evidence" value="ECO:0007669"/>
    <property type="project" value="TreeGrafter"/>
</dbReference>
<dbReference type="InterPro" id="IPR008921">
    <property type="entry name" value="DNA_pol3_clamp-load_cplx_C"/>
</dbReference>
<feature type="domain" description="MgsA AAA+ ATPase C-terminal" evidence="5">
    <location>
        <begin position="325"/>
        <end position="470"/>
    </location>
</feature>
<dbReference type="InterPro" id="IPR027417">
    <property type="entry name" value="P-loop_NTPase"/>
</dbReference>
<dbReference type="GO" id="GO:0000731">
    <property type="term" value="P:DNA synthesis involved in DNA repair"/>
    <property type="evidence" value="ECO:0007669"/>
    <property type="project" value="TreeGrafter"/>
</dbReference>
<dbReference type="CDD" id="cd00009">
    <property type="entry name" value="AAA"/>
    <property type="match status" value="1"/>
</dbReference>
<dbReference type="OrthoDB" id="10265467at2759"/>
<dbReference type="Gene3D" id="1.20.272.10">
    <property type="match status" value="1"/>
</dbReference>
<dbReference type="Gene3D" id="3.40.50.300">
    <property type="entry name" value="P-loop containing nucleotide triphosphate hydrolases"/>
    <property type="match status" value="1"/>
</dbReference>
<sequence>MASNPKRTFPFGGKAQTPPQKKTRIIFASNQENKLEHSDANSDNEVTSPNKPKDQTKQTFGNKKSHAPLAEKMRPNKLSDYAGQSHLIGPRTLLYDLLRNGEIPSMILWGPPGCGKAYFFGQPTTSSINDVRKAVTEAENQAKQGRRTVVFMDEIHRFNKLQQDIFLPHVEAGTFILIGATTENPSSGLNSALLSRCRVFVLKKLQKENLVSILMKAIKIMDGEVVAESEIISKVNSDTKFFVAQNILEWLAEACDGDARVALGGLEMTVQARVSNANISSKPIKLNLNDVKHSLEKAQSLTGKKSDNISQLYSALHHSIVADEDNAALYWLARIMDTGEDPVYIARKLVRIASEDIGLADDYALDTAVHTMNACQMIGMPECDVVLAQCVVYLTRAEKSKEASNALKKSKGIIENHKGPQPKVPLFIKDTSAQKKLKATLGPNFKNIVREENLNKNHLPQGLENVNFFNDE</sequence>
<dbReference type="AlphaFoldDB" id="A0A232F1A3"/>
<dbReference type="GO" id="GO:0005524">
    <property type="term" value="F:ATP binding"/>
    <property type="evidence" value="ECO:0007669"/>
    <property type="project" value="UniProtKB-KW"/>
</dbReference>
<dbReference type="GO" id="GO:0017116">
    <property type="term" value="F:single-stranded DNA helicase activity"/>
    <property type="evidence" value="ECO:0007669"/>
    <property type="project" value="TreeGrafter"/>
</dbReference>
<accession>A0A232F1A3</accession>
<dbReference type="Pfam" id="PF16193">
    <property type="entry name" value="AAA_assoc_2"/>
    <property type="match status" value="1"/>
</dbReference>
<evidence type="ECO:0000256" key="3">
    <source>
        <dbReference type="SAM" id="MobiDB-lite"/>
    </source>
</evidence>
<evidence type="ECO:0000256" key="1">
    <source>
        <dbReference type="ARBA" id="ARBA00022741"/>
    </source>
</evidence>
<keyword evidence="8" id="KW-1185">Reference proteome</keyword>
<comment type="caution">
    <text evidence="7">The sequence shown here is derived from an EMBL/GenBank/DDBJ whole genome shotgun (WGS) entry which is preliminary data.</text>
</comment>
<reference evidence="7 8" key="1">
    <citation type="journal article" date="2017" name="Curr. Biol.">
        <title>The Evolution of Venom by Co-option of Single-Copy Genes.</title>
        <authorList>
            <person name="Martinson E.O."/>
            <person name="Mrinalini"/>
            <person name="Kelkar Y.D."/>
            <person name="Chang C.H."/>
            <person name="Werren J.H."/>
        </authorList>
    </citation>
    <scope>NUCLEOTIDE SEQUENCE [LARGE SCALE GENOMIC DNA]</scope>
    <source>
        <strain evidence="7 8">Alberta</strain>
        <tissue evidence="7">Whole body</tissue>
    </source>
</reference>
<dbReference type="SUPFAM" id="SSF52540">
    <property type="entry name" value="P-loop containing nucleoside triphosphate hydrolases"/>
    <property type="match status" value="1"/>
</dbReference>
<dbReference type="InterPro" id="IPR032423">
    <property type="entry name" value="AAA_assoc_2"/>
</dbReference>